<dbReference type="InterPro" id="IPR036866">
    <property type="entry name" value="RibonucZ/Hydroxyglut_hydro"/>
</dbReference>
<dbReference type="PANTHER" id="PTHR23240">
    <property type="entry name" value="DNA CROSS-LINK REPAIR PROTEIN PSO2/SNM1-RELATED"/>
    <property type="match status" value="1"/>
</dbReference>
<evidence type="ECO:0000256" key="1">
    <source>
        <dbReference type="ARBA" id="ARBA00022722"/>
    </source>
</evidence>
<evidence type="ECO:0000313" key="4">
    <source>
        <dbReference type="EMBL" id="KIJ23678.1"/>
    </source>
</evidence>
<dbReference type="HOGENOM" id="CLU_005260_1_0_1"/>
<reference evidence="4 5" key="1">
    <citation type="submission" date="2014-06" db="EMBL/GenBank/DDBJ databases">
        <title>Evolutionary Origins and Diversification of the Mycorrhizal Mutualists.</title>
        <authorList>
            <consortium name="DOE Joint Genome Institute"/>
            <consortium name="Mycorrhizal Genomics Consortium"/>
            <person name="Kohler A."/>
            <person name="Kuo A."/>
            <person name="Nagy L.G."/>
            <person name="Floudas D."/>
            <person name="Copeland A."/>
            <person name="Barry K.W."/>
            <person name="Cichocki N."/>
            <person name="Veneault-Fourrey C."/>
            <person name="LaButti K."/>
            <person name="Lindquist E.A."/>
            <person name="Lipzen A."/>
            <person name="Lundell T."/>
            <person name="Morin E."/>
            <person name="Murat C."/>
            <person name="Riley R."/>
            <person name="Ohm R."/>
            <person name="Sun H."/>
            <person name="Tunlid A."/>
            <person name="Henrissat B."/>
            <person name="Grigoriev I.V."/>
            <person name="Hibbett D.S."/>
            <person name="Martin F."/>
        </authorList>
    </citation>
    <scope>NUCLEOTIDE SEQUENCE [LARGE SCALE GENOMIC DNA]</scope>
    <source>
        <strain evidence="4 5">SS14</strain>
    </source>
</reference>
<sequence>MPPGVPHFSFLDPYRIRVDDFTTPRDPSYESPALYLLSHTHSDHVAGLNAKSFGSRVICSADSKHMLLNYEAACDRIAFDNGGKAEKTKPYSHLKIDPMLVSDTREWVYRDLLRPLPLNTPTELELSADVTVTITLIDANHCPGAVMFLVEGPLGNILHTGDLRAEACFLETLTRNPCLQKYIPPPVSFSYETLSDREKPLRTLDAIHLDTACLLVHHDILSKEEACEGLVKLMALFPPLTRFFINCWTWGYEDILKAVGRAFNSKIHVDRYKYTIYMGTSDPSLRCLLTKDPSSTRFHACEIWNRCDRVEAGAAGVVYVNPVTLSKVKWDLYYSKTKDALENARYMRCLITGG</sequence>
<dbReference type="GO" id="GO:0003684">
    <property type="term" value="F:damaged DNA binding"/>
    <property type="evidence" value="ECO:0007669"/>
    <property type="project" value="TreeGrafter"/>
</dbReference>
<name>A0A0C9T467_SPHS4</name>
<proteinExistence type="predicted"/>
<keyword evidence="3" id="KW-0269">Exonuclease</keyword>
<protein>
    <recommendedName>
        <fullName evidence="6">DNA repair metallo-beta-lactamase domain-containing protein</fullName>
    </recommendedName>
</protein>
<dbReference type="GO" id="GO:0035312">
    <property type="term" value="F:5'-3' DNA exonuclease activity"/>
    <property type="evidence" value="ECO:0007669"/>
    <property type="project" value="TreeGrafter"/>
</dbReference>
<dbReference type="Gene3D" id="3.40.50.12650">
    <property type="match status" value="1"/>
</dbReference>
<keyword evidence="5" id="KW-1185">Reference proteome</keyword>
<dbReference type="AlphaFoldDB" id="A0A0C9T467"/>
<dbReference type="Gene3D" id="3.60.15.10">
    <property type="entry name" value="Ribonuclease Z/Hydroxyacylglutathione hydrolase-like"/>
    <property type="match status" value="2"/>
</dbReference>
<organism evidence="4 5">
    <name type="scientific">Sphaerobolus stellatus (strain SS14)</name>
    <dbReference type="NCBI Taxonomy" id="990650"/>
    <lineage>
        <taxon>Eukaryota</taxon>
        <taxon>Fungi</taxon>
        <taxon>Dikarya</taxon>
        <taxon>Basidiomycota</taxon>
        <taxon>Agaricomycotina</taxon>
        <taxon>Agaricomycetes</taxon>
        <taxon>Phallomycetidae</taxon>
        <taxon>Geastrales</taxon>
        <taxon>Sphaerobolaceae</taxon>
        <taxon>Sphaerobolus</taxon>
    </lineage>
</organism>
<dbReference type="Proteomes" id="UP000054279">
    <property type="component" value="Unassembled WGS sequence"/>
</dbReference>
<dbReference type="GO" id="GO:0006303">
    <property type="term" value="P:double-strand break repair via nonhomologous end joining"/>
    <property type="evidence" value="ECO:0007669"/>
    <property type="project" value="TreeGrafter"/>
</dbReference>
<dbReference type="PANTHER" id="PTHR23240:SF8">
    <property type="entry name" value="PROTEIN ARTEMIS"/>
    <property type="match status" value="1"/>
</dbReference>
<evidence type="ECO:0008006" key="6">
    <source>
        <dbReference type="Google" id="ProtNLM"/>
    </source>
</evidence>
<keyword evidence="1" id="KW-0540">Nuclease</keyword>
<dbReference type="EMBL" id="KN837612">
    <property type="protein sequence ID" value="KIJ23678.1"/>
    <property type="molecule type" value="Genomic_DNA"/>
</dbReference>
<dbReference type="GO" id="GO:0036297">
    <property type="term" value="P:interstrand cross-link repair"/>
    <property type="evidence" value="ECO:0007669"/>
    <property type="project" value="TreeGrafter"/>
</dbReference>
<gene>
    <name evidence="4" type="ORF">M422DRAFT_275696</name>
</gene>
<dbReference type="OrthoDB" id="5561659at2759"/>
<keyword evidence="2" id="KW-0378">Hydrolase</keyword>
<evidence type="ECO:0000256" key="2">
    <source>
        <dbReference type="ARBA" id="ARBA00022801"/>
    </source>
</evidence>
<evidence type="ECO:0000256" key="3">
    <source>
        <dbReference type="ARBA" id="ARBA00022839"/>
    </source>
</evidence>
<dbReference type="GO" id="GO:0000723">
    <property type="term" value="P:telomere maintenance"/>
    <property type="evidence" value="ECO:0007669"/>
    <property type="project" value="TreeGrafter"/>
</dbReference>
<evidence type="ECO:0000313" key="5">
    <source>
        <dbReference type="Proteomes" id="UP000054279"/>
    </source>
</evidence>
<dbReference type="SUPFAM" id="SSF56281">
    <property type="entry name" value="Metallo-hydrolase/oxidoreductase"/>
    <property type="match status" value="1"/>
</dbReference>
<accession>A0A0C9T467</accession>